<keyword evidence="4" id="KW-1185">Reference proteome</keyword>
<sequence length="237" mass="26739">MLVSDIHAVRDDRHSCTAVGTLIHVFYQAAGAWIFSLGHAAFTAITSGVIGGRLKPYMAISWGMPLISMGVHLRLLHMFFVFISSLCGIVVLCNMATPALRKDNLIEDYGSFCRGAAFLILFFDLTWIFALLCYIRLDFNEPDFYPIFQVLNSCTGIILFLFIGLGSRRFRMVIAGQTKLRREMLKNYAFGKPRKTQDKEPLSSPHDQNSPPERPRSTPLDHRHPSQGMTRRPLSAN</sequence>
<dbReference type="Proteomes" id="UP001286313">
    <property type="component" value="Unassembled WGS sequence"/>
</dbReference>
<keyword evidence="2" id="KW-0812">Transmembrane</keyword>
<evidence type="ECO:0000256" key="2">
    <source>
        <dbReference type="SAM" id="Phobius"/>
    </source>
</evidence>
<accession>A0AAE1KQD2</accession>
<keyword evidence="2" id="KW-1133">Transmembrane helix</keyword>
<gene>
    <name evidence="3" type="ORF">Pcinc_015776</name>
</gene>
<protein>
    <submittedName>
        <fullName evidence="3">Uncharacterized protein</fullName>
    </submittedName>
</protein>
<feature type="region of interest" description="Disordered" evidence="1">
    <location>
        <begin position="192"/>
        <end position="237"/>
    </location>
</feature>
<keyword evidence="2" id="KW-0472">Membrane</keyword>
<feature type="transmembrane region" description="Helical" evidence="2">
    <location>
        <begin position="112"/>
        <end position="132"/>
    </location>
</feature>
<comment type="caution">
    <text evidence="3">The sequence shown here is derived from an EMBL/GenBank/DDBJ whole genome shotgun (WGS) entry which is preliminary data.</text>
</comment>
<name>A0AAE1KQD2_PETCI</name>
<organism evidence="3 4">
    <name type="scientific">Petrolisthes cinctipes</name>
    <name type="common">Flat porcelain crab</name>
    <dbReference type="NCBI Taxonomy" id="88211"/>
    <lineage>
        <taxon>Eukaryota</taxon>
        <taxon>Metazoa</taxon>
        <taxon>Ecdysozoa</taxon>
        <taxon>Arthropoda</taxon>
        <taxon>Crustacea</taxon>
        <taxon>Multicrustacea</taxon>
        <taxon>Malacostraca</taxon>
        <taxon>Eumalacostraca</taxon>
        <taxon>Eucarida</taxon>
        <taxon>Decapoda</taxon>
        <taxon>Pleocyemata</taxon>
        <taxon>Anomura</taxon>
        <taxon>Galatheoidea</taxon>
        <taxon>Porcellanidae</taxon>
        <taxon>Petrolisthes</taxon>
    </lineage>
</organism>
<dbReference type="AlphaFoldDB" id="A0AAE1KQD2"/>
<feature type="transmembrane region" description="Helical" evidence="2">
    <location>
        <begin position="79"/>
        <end position="100"/>
    </location>
</feature>
<feature type="transmembrane region" description="Helical" evidence="2">
    <location>
        <begin position="30"/>
        <end position="50"/>
    </location>
</feature>
<reference evidence="3" key="1">
    <citation type="submission" date="2023-10" db="EMBL/GenBank/DDBJ databases">
        <title>Genome assemblies of two species of porcelain crab, Petrolisthes cinctipes and Petrolisthes manimaculis (Anomura: Porcellanidae).</title>
        <authorList>
            <person name="Angst P."/>
        </authorList>
    </citation>
    <scope>NUCLEOTIDE SEQUENCE</scope>
    <source>
        <strain evidence="3">PB745_01</strain>
        <tissue evidence="3">Gill</tissue>
    </source>
</reference>
<evidence type="ECO:0000256" key="1">
    <source>
        <dbReference type="SAM" id="MobiDB-lite"/>
    </source>
</evidence>
<feature type="transmembrane region" description="Helical" evidence="2">
    <location>
        <begin position="144"/>
        <end position="165"/>
    </location>
</feature>
<proteinExistence type="predicted"/>
<evidence type="ECO:0000313" key="3">
    <source>
        <dbReference type="EMBL" id="KAK3879667.1"/>
    </source>
</evidence>
<dbReference type="EMBL" id="JAWQEG010001410">
    <property type="protein sequence ID" value="KAK3879667.1"/>
    <property type="molecule type" value="Genomic_DNA"/>
</dbReference>
<dbReference type="Gene3D" id="1.20.1070.10">
    <property type="entry name" value="Rhodopsin 7-helix transmembrane proteins"/>
    <property type="match status" value="1"/>
</dbReference>
<feature type="compositionally biased region" description="Basic and acidic residues" evidence="1">
    <location>
        <begin position="213"/>
        <end position="224"/>
    </location>
</feature>
<evidence type="ECO:0000313" key="4">
    <source>
        <dbReference type="Proteomes" id="UP001286313"/>
    </source>
</evidence>